<sequence>SVTACVPTTPVTPPVTPPTSPTASVCNTFAAVCSGNQYEIRPQSLTIATAGVYTLSVRYRAPEKAVNAIVRVDGKSQTLRLSSTSDYQSSGVGSYTLTAGVHTIGLSSGVDEGYICFDQVCAKPTTSEEGCNPPAAPVISVNGSTQVCNESSVNLTASGCSGTITWSTGATGSNLSVKTAGDYTASCLVGSCSSALSNTITVTSCDLPRCTFTPTASASNVNLTCGASVNLTAGCSGADCDGVNYSWNGQGVAQYGQTASVNAPNYNGSFTYIVTASKLGCVAKKDSVILSVTGCAQPSSGVYSYRGDNFDYNPLGESSTSDVFPVFENDKIKVKLALRNQTFNSQEPGMGGAVYQLFNKQHNATHTLIFNPNRYNGDDHSVVDRSGPPNRIGLGGGLSECLYALPKPLYTNEFDGAAGSSYPVNGVNPGGYDGGLGFNPNEVGDDFMNSGQLLKFGRTTSGFYTKTRPPIYGQNRFFAGDQIIFEKWGSLDDRALDLHYQSTFKRTSYTGRSVTKSQENPCLYVNGLRIVKFYDGNNPYTNDGVTTISQAVGPNNQNGAGLNGIRPNGLYLSEPWIWIGGTDGYGIGLLIKDNIKAGYGFFGDGGFIPDNPGPGGSYGYIGAAAQEILDNNIIWRHNSKVIVGTVDEVRAYVYAQSYRPDRTPKIKFNRPGREGWSLNSGDGDERYIWDDAFDGNARQGWKLYFDNSANAVIHSPGVCWEANQFKKFYIRYKYSGNQTQWSLRFQRNRQKNNGTVDLSGNNRFAAEDAIRYANGTSDVSEQTIFFSVIPDNQWHVAVIDLSGNNAWQGVINHISIKPHPFIGRSYDSGENAIVDWINSENRDPFPD</sequence>
<feature type="compositionally biased region" description="Pro residues" evidence="1">
    <location>
        <begin position="10"/>
        <end position="20"/>
    </location>
</feature>
<dbReference type="Proteomes" id="UP000477386">
    <property type="component" value="Unassembled WGS sequence"/>
</dbReference>
<keyword evidence="3" id="KW-1185">Reference proteome</keyword>
<accession>A0A6M0IRP0</accession>
<feature type="non-terminal residue" evidence="2">
    <location>
        <position position="1"/>
    </location>
</feature>
<evidence type="ECO:0000313" key="3">
    <source>
        <dbReference type="Proteomes" id="UP000477386"/>
    </source>
</evidence>
<gene>
    <name evidence="2" type="ORF">GK091_28960</name>
</gene>
<feature type="region of interest" description="Disordered" evidence="1">
    <location>
        <begin position="1"/>
        <end position="20"/>
    </location>
</feature>
<organism evidence="2 3">
    <name type="scientific">Spirosoma agri</name>
    <dbReference type="NCBI Taxonomy" id="1987381"/>
    <lineage>
        <taxon>Bacteria</taxon>
        <taxon>Pseudomonadati</taxon>
        <taxon>Bacteroidota</taxon>
        <taxon>Cytophagia</taxon>
        <taxon>Cytophagales</taxon>
        <taxon>Cytophagaceae</taxon>
        <taxon>Spirosoma</taxon>
    </lineage>
</organism>
<dbReference type="AlphaFoldDB" id="A0A6M0IRP0"/>
<name>A0A6M0IRP0_9BACT</name>
<evidence type="ECO:0000256" key="1">
    <source>
        <dbReference type="SAM" id="MobiDB-lite"/>
    </source>
</evidence>
<reference evidence="2 3" key="1">
    <citation type="submission" date="2020-02" db="EMBL/GenBank/DDBJ databases">
        <title>Draft genome sequence of two Spirosoma agri KCTC 52727 and Spirosoma terrae KCTC 52035.</title>
        <authorList>
            <person name="Rojas J."/>
            <person name="Ambika Manirajan B."/>
            <person name="Ratering S."/>
            <person name="Suarez C."/>
            <person name="Schnell S."/>
        </authorList>
    </citation>
    <scope>NUCLEOTIDE SEQUENCE [LARGE SCALE GENOMIC DNA]</scope>
    <source>
        <strain evidence="2 3">KCTC 52727</strain>
    </source>
</reference>
<dbReference type="RefSeq" id="WP_164044244.1">
    <property type="nucleotide sequence ID" value="NZ_JAAGNZ010000012.1"/>
</dbReference>
<dbReference type="EMBL" id="JAAGNZ010000012">
    <property type="protein sequence ID" value="NEU70930.1"/>
    <property type="molecule type" value="Genomic_DNA"/>
</dbReference>
<proteinExistence type="predicted"/>
<protein>
    <submittedName>
        <fullName evidence="2">Uncharacterized protein</fullName>
    </submittedName>
</protein>
<comment type="caution">
    <text evidence="2">The sequence shown here is derived from an EMBL/GenBank/DDBJ whole genome shotgun (WGS) entry which is preliminary data.</text>
</comment>
<dbReference type="Gene3D" id="2.60.120.260">
    <property type="entry name" value="Galactose-binding domain-like"/>
    <property type="match status" value="1"/>
</dbReference>
<evidence type="ECO:0000313" key="2">
    <source>
        <dbReference type="EMBL" id="NEU70930.1"/>
    </source>
</evidence>